<accession>A0A6P2D3V2</accession>
<organism evidence="1 2">
    <name type="scientific">Gemmata massiliana</name>
    <dbReference type="NCBI Taxonomy" id="1210884"/>
    <lineage>
        <taxon>Bacteria</taxon>
        <taxon>Pseudomonadati</taxon>
        <taxon>Planctomycetota</taxon>
        <taxon>Planctomycetia</taxon>
        <taxon>Gemmatales</taxon>
        <taxon>Gemmataceae</taxon>
        <taxon>Gemmata</taxon>
    </lineage>
</organism>
<dbReference type="AlphaFoldDB" id="A0A6P2D3V2"/>
<dbReference type="RefSeq" id="WP_162668740.1">
    <property type="nucleotide sequence ID" value="NZ_LR593886.1"/>
</dbReference>
<protein>
    <submittedName>
        <fullName evidence="1">Uncharacterized protein</fullName>
    </submittedName>
</protein>
<sequence>MSTLPWNAYDYMGRTKFNRDLLELVKLAQQLRERVAAFVEYDTESVTEDLIALGIPPEILNSRTTKALLNNVEDVARDIGGFTWALDMFKHNTDMDAIPMTESELAEPVPGATGEAGDNAAPCAVVGGKAGA</sequence>
<evidence type="ECO:0000313" key="1">
    <source>
        <dbReference type="EMBL" id="VTR94132.1"/>
    </source>
</evidence>
<dbReference type="Proteomes" id="UP000464178">
    <property type="component" value="Chromosome"/>
</dbReference>
<gene>
    <name evidence="1" type="ORF">SOIL9_35820</name>
</gene>
<evidence type="ECO:0000313" key="2">
    <source>
        <dbReference type="Proteomes" id="UP000464178"/>
    </source>
</evidence>
<keyword evidence="2" id="KW-1185">Reference proteome</keyword>
<reference evidence="1 2" key="1">
    <citation type="submission" date="2019-05" db="EMBL/GenBank/DDBJ databases">
        <authorList>
            <consortium name="Science for Life Laboratories"/>
        </authorList>
    </citation>
    <scope>NUCLEOTIDE SEQUENCE [LARGE SCALE GENOMIC DNA]</scope>
    <source>
        <strain evidence="1">Soil9</strain>
    </source>
</reference>
<name>A0A6P2D3V2_9BACT</name>
<dbReference type="KEGG" id="gms:SOIL9_35820"/>
<dbReference type="EMBL" id="LR593886">
    <property type="protein sequence ID" value="VTR94132.1"/>
    <property type="molecule type" value="Genomic_DNA"/>
</dbReference>
<proteinExistence type="predicted"/>